<dbReference type="SUPFAM" id="SSF55594">
    <property type="entry name" value="HPr-like"/>
    <property type="match status" value="1"/>
</dbReference>
<name>A0A382IJI5_9ZZZZ</name>
<dbReference type="InterPro" id="IPR050399">
    <property type="entry name" value="HPr"/>
</dbReference>
<evidence type="ECO:0000256" key="1">
    <source>
        <dbReference type="ARBA" id="ARBA00004496"/>
    </source>
</evidence>
<dbReference type="PRINTS" id="PR00107">
    <property type="entry name" value="PHOSPHOCPHPR"/>
</dbReference>
<dbReference type="Pfam" id="PF00381">
    <property type="entry name" value="PTS-HPr"/>
    <property type="match status" value="1"/>
</dbReference>
<evidence type="ECO:0000259" key="4">
    <source>
        <dbReference type="PROSITE" id="PS51350"/>
    </source>
</evidence>
<organism evidence="5">
    <name type="scientific">marine metagenome</name>
    <dbReference type="NCBI Taxonomy" id="408172"/>
    <lineage>
        <taxon>unclassified sequences</taxon>
        <taxon>metagenomes</taxon>
        <taxon>ecological metagenomes</taxon>
    </lineage>
</organism>
<proteinExistence type="predicted"/>
<dbReference type="PROSITE" id="PS51350">
    <property type="entry name" value="PTS_HPR_DOM"/>
    <property type="match status" value="1"/>
</dbReference>
<comment type="subcellular location">
    <subcellularLocation>
        <location evidence="1">Cytoplasm</location>
    </subcellularLocation>
</comment>
<evidence type="ECO:0000313" key="5">
    <source>
        <dbReference type="EMBL" id="SVB99728.1"/>
    </source>
</evidence>
<dbReference type="GO" id="GO:0005737">
    <property type="term" value="C:cytoplasm"/>
    <property type="evidence" value="ECO:0007669"/>
    <property type="project" value="UniProtKB-SubCell"/>
</dbReference>
<sequence length="55" mass="5940">VSKSQKRANGKSIMAIMMLEAACGDDLTITVDGTDEHDAMKALVNLIQDRFGEAE</sequence>
<feature type="non-terminal residue" evidence="5">
    <location>
        <position position="1"/>
    </location>
</feature>
<dbReference type="PANTHER" id="PTHR33705">
    <property type="entry name" value="PHOSPHOCARRIER PROTEIN HPR"/>
    <property type="match status" value="1"/>
</dbReference>
<dbReference type="Gene3D" id="3.30.1340.10">
    <property type="entry name" value="HPr-like"/>
    <property type="match status" value="1"/>
</dbReference>
<protein>
    <recommendedName>
        <fullName evidence="4">HPr domain-containing protein</fullName>
    </recommendedName>
</protein>
<reference evidence="5" key="1">
    <citation type="submission" date="2018-05" db="EMBL/GenBank/DDBJ databases">
        <authorList>
            <person name="Lanie J.A."/>
            <person name="Ng W.-L."/>
            <person name="Kazmierczak K.M."/>
            <person name="Andrzejewski T.M."/>
            <person name="Davidsen T.M."/>
            <person name="Wayne K.J."/>
            <person name="Tettelin H."/>
            <person name="Glass J.I."/>
            <person name="Rusch D."/>
            <person name="Podicherti R."/>
            <person name="Tsui H.-C.T."/>
            <person name="Winkler M.E."/>
        </authorList>
    </citation>
    <scope>NUCLEOTIDE SEQUENCE</scope>
</reference>
<dbReference type="InterPro" id="IPR000032">
    <property type="entry name" value="HPr-like"/>
</dbReference>
<dbReference type="GO" id="GO:0009401">
    <property type="term" value="P:phosphoenolpyruvate-dependent sugar phosphotransferase system"/>
    <property type="evidence" value="ECO:0007669"/>
    <property type="project" value="UniProtKB-KW"/>
</dbReference>
<dbReference type="InterPro" id="IPR035895">
    <property type="entry name" value="HPr-like_sf"/>
</dbReference>
<dbReference type="CDD" id="cd00367">
    <property type="entry name" value="PTS-HPr_like"/>
    <property type="match status" value="1"/>
</dbReference>
<gene>
    <name evidence="5" type="ORF">METZ01_LOCUS252582</name>
</gene>
<feature type="domain" description="HPr" evidence="4">
    <location>
        <begin position="1"/>
        <end position="54"/>
    </location>
</feature>
<evidence type="ECO:0000256" key="2">
    <source>
        <dbReference type="ARBA" id="ARBA00022490"/>
    </source>
</evidence>
<dbReference type="EMBL" id="UINC01067752">
    <property type="protein sequence ID" value="SVB99728.1"/>
    <property type="molecule type" value="Genomic_DNA"/>
</dbReference>
<keyword evidence="3" id="KW-0598">Phosphotransferase system</keyword>
<evidence type="ECO:0000256" key="3">
    <source>
        <dbReference type="ARBA" id="ARBA00022683"/>
    </source>
</evidence>
<accession>A0A382IJI5</accession>
<keyword evidence="2" id="KW-0963">Cytoplasm</keyword>
<dbReference type="AlphaFoldDB" id="A0A382IJI5"/>
<dbReference type="PANTHER" id="PTHR33705:SF2">
    <property type="entry name" value="PHOSPHOCARRIER PROTEIN NPR"/>
    <property type="match status" value="1"/>
</dbReference>